<dbReference type="Proteomes" id="UP000887116">
    <property type="component" value="Unassembled WGS sequence"/>
</dbReference>
<evidence type="ECO:0000313" key="2">
    <source>
        <dbReference type="EMBL" id="GFQ68481.1"/>
    </source>
</evidence>
<keyword evidence="3" id="KW-1185">Reference proteome</keyword>
<evidence type="ECO:0000256" key="1">
    <source>
        <dbReference type="SAM" id="MobiDB-lite"/>
    </source>
</evidence>
<proteinExistence type="predicted"/>
<dbReference type="AlphaFoldDB" id="A0A8X6KB81"/>
<dbReference type="EMBL" id="BMAO01020588">
    <property type="protein sequence ID" value="GFQ68481.1"/>
    <property type="molecule type" value="Genomic_DNA"/>
</dbReference>
<feature type="region of interest" description="Disordered" evidence="1">
    <location>
        <begin position="1"/>
        <end position="44"/>
    </location>
</feature>
<gene>
    <name evidence="2" type="ORF">TNCT_247521</name>
</gene>
<comment type="caution">
    <text evidence="2">The sequence shown here is derived from an EMBL/GenBank/DDBJ whole genome shotgun (WGS) entry which is preliminary data.</text>
</comment>
<feature type="compositionally biased region" description="Basic and acidic residues" evidence="1">
    <location>
        <begin position="1"/>
        <end position="23"/>
    </location>
</feature>
<evidence type="ECO:0000313" key="3">
    <source>
        <dbReference type="Proteomes" id="UP000887116"/>
    </source>
</evidence>
<reference evidence="2" key="1">
    <citation type="submission" date="2020-07" db="EMBL/GenBank/DDBJ databases">
        <title>Multicomponent nature underlies the extraordinary mechanical properties of spider dragline silk.</title>
        <authorList>
            <person name="Kono N."/>
            <person name="Nakamura H."/>
            <person name="Mori M."/>
            <person name="Yoshida Y."/>
            <person name="Ohtoshi R."/>
            <person name="Malay A.D."/>
            <person name="Moran D.A.P."/>
            <person name="Tomita M."/>
            <person name="Numata K."/>
            <person name="Arakawa K."/>
        </authorList>
    </citation>
    <scope>NUCLEOTIDE SEQUENCE</scope>
</reference>
<organism evidence="2 3">
    <name type="scientific">Trichonephila clavata</name>
    <name type="common">Joro spider</name>
    <name type="synonym">Nephila clavata</name>
    <dbReference type="NCBI Taxonomy" id="2740835"/>
    <lineage>
        <taxon>Eukaryota</taxon>
        <taxon>Metazoa</taxon>
        <taxon>Ecdysozoa</taxon>
        <taxon>Arthropoda</taxon>
        <taxon>Chelicerata</taxon>
        <taxon>Arachnida</taxon>
        <taxon>Araneae</taxon>
        <taxon>Araneomorphae</taxon>
        <taxon>Entelegynae</taxon>
        <taxon>Araneoidea</taxon>
        <taxon>Nephilidae</taxon>
        <taxon>Trichonephila</taxon>
    </lineage>
</organism>
<accession>A0A8X6KB81</accession>
<protein>
    <submittedName>
        <fullName evidence="2">Uncharacterized protein</fullName>
    </submittedName>
</protein>
<sequence>MRETSRWLIEQRKQAMGGAEKHPSSLKPQSRGSGGKGESLSEHETPIVWQNHAYWDYTPGKHIGAICHQVKTGLLVHNSLWPLELISHLLPPDGYLPHQKKYVTNLKDE</sequence>
<name>A0A8X6KB81_TRICU</name>